<dbReference type="SUPFAM" id="SSF52518">
    <property type="entry name" value="Thiamin diphosphate-binding fold (THDP-binding)"/>
    <property type="match status" value="1"/>
</dbReference>
<sequence length="229" mass="24739">MPDAVQALHQLTSTLCGQWPRLTVSRPELPASDGDTLDQHAFWRQLQAFLQPGDVIIADQGTACFGAAALSLPQGCLFINQPLWGSIGYTLPAAFGVQTALPDRRVLLLIGDGAAQLTIQELGSLLRDDLKPVILLLNNAGYTVERAIHGPQQRYNDIAAWDWCALPQAFGSAAATVRRVSTPQQLQSALQTVSDSRQLALIEVLLPPMDVPELLDSISQAIQLRNDAA</sequence>
<comment type="similarity">
    <text evidence="2">Belongs to the TPP enzyme family.</text>
</comment>
<keyword evidence="5" id="KW-0460">Magnesium</keyword>
<dbReference type="PANTHER" id="PTHR43452">
    <property type="entry name" value="PYRUVATE DECARBOXYLASE"/>
    <property type="match status" value="1"/>
</dbReference>
<accession>A0A4U9HPU5</accession>
<dbReference type="FunFam" id="3.40.50.970:FF:000024">
    <property type="entry name" value="Pyruvate decarboxylase isozyme"/>
    <property type="match status" value="1"/>
</dbReference>
<evidence type="ECO:0000256" key="7">
    <source>
        <dbReference type="ARBA" id="ARBA00023239"/>
    </source>
</evidence>
<dbReference type="InterPro" id="IPR011766">
    <property type="entry name" value="TPP_enzyme_TPP-bd"/>
</dbReference>
<dbReference type="EMBL" id="LR590463">
    <property type="protein sequence ID" value="VTP65431.1"/>
    <property type="molecule type" value="Genomic_DNA"/>
</dbReference>
<dbReference type="GO" id="GO:0047434">
    <property type="term" value="F:indolepyruvate decarboxylase activity"/>
    <property type="evidence" value="ECO:0007669"/>
    <property type="project" value="UniProtKB-EC"/>
</dbReference>
<feature type="domain" description="Thiamine pyrophosphate enzyme TPP-binding" evidence="8">
    <location>
        <begin position="74"/>
        <end position="204"/>
    </location>
</feature>
<dbReference type="GO" id="GO:0030976">
    <property type="term" value="F:thiamine pyrophosphate binding"/>
    <property type="evidence" value="ECO:0007669"/>
    <property type="project" value="InterPro"/>
</dbReference>
<evidence type="ECO:0000256" key="2">
    <source>
        <dbReference type="ARBA" id="ARBA00007812"/>
    </source>
</evidence>
<dbReference type="InterPro" id="IPR047214">
    <property type="entry name" value="TPP_PDC_IPDC"/>
</dbReference>
<dbReference type="GO" id="GO:0005829">
    <property type="term" value="C:cytosol"/>
    <property type="evidence" value="ECO:0007669"/>
    <property type="project" value="TreeGrafter"/>
</dbReference>
<evidence type="ECO:0000259" key="8">
    <source>
        <dbReference type="Pfam" id="PF02775"/>
    </source>
</evidence>
<dbReference type="GO" id="GO:0004737">
    <property type="term" value="F:pyruvate decarboxylase activity"/>
    <property type="evidence" value="ECO:0007669"/>
    <property type="project" value="TreeGrafter"/>
</dbReference>
<dbReference type="Pfam" id="PF02775">
    <property type="entry name" value="TPP_enzyme_C"/>
    <property type="match status" value="1"/>
</dbReference>
<dbReference type="PANTHER" id="PTHR43452:SF30">
    <property type="entry name" value="PYRUVATE DECARBOXYLASE ISOZYME 1-RELATED"/>
    <property type="match status" value="1"/>
</dbReference>
<dbReference type="CDD" id="cd02005">
    <property type="entry name" value="TPP_PDC_IPDC"/>
    <property type="match status" value="1"/>
</dbReference>
<dbReference type="EC" id="4.1.1.74" evidence="9"/>
<name>A0A4U9HPU5_SERRU</name>
<gene>
    <name evidence="9" type="primary">ipdC_2</name>
    <name evidence="9" type="ORF">NCTC12971_04071</name>
</gene>
<evidence type="ECO:0000256" key="1">
    <source>
        <dbReference type="ARBA" id="ARBA00001964"/>
    </source>
</evidence>
<keyword evidence="3" id="KW-0479">Metal-binding</keyword>
<organism evidence="9 10">
    <name type="scientific">Serratia rubidaea</name>
    <name type="common">Serratia marinorubra</name>
    <dbReference type="NCBI Taxonomy" id="61652"/>
    <lineage>
        <taxon>Bacteria</taxon>
        <taxon>Pseudomonadati</taxon>
        <taxon>Pseudomonadota</taxon>
        <taxon>Gammaproteobacteria</taxon>
        <taxon>Enterobacterales</taxon>
        <taxon>Yersiniaceae</taxon>
        <taxon>Serratia</taxon>
    </lineage>
</organism>
<dbReference type="Proteomes" id="UP000307968">
    <property type="component" value="Chromosome"/>
</dbReference>
<dbReference type="AlphaFoldDB" id="A0A4U9HPU5"/>
<evidence type="ECO:0000256" key="5">
    <source>
        <dbReference type="ARBA" id="ARBA00022842"/>
    </source>
</evidence>
<dbReference type="InterPro" id="IPR000399">
    <property type="entry name" value="TPP-bd_CS"/>
</dbReference>
<dbReference type="GO" id="GO:0000287">
    <property type="term" value="F:magnesium ion binding"/>
    <property type="evidence" value="ECO:0007669"/>
    <property type="project" value="InterPro"/>
</dbReference>
<comment type="cofactor">
    <cofactor evidence="1">
        <name>thiamine diphosphate</name>
        <dbReference type="ChEBI" id="CHEBI:58937"/>
    </cofactor>
</comment>
<proteinExistence type="inferred from homology"/>
<dbReference type="InterPro" id="IPR012110">
    <property type="entry name" value="PDC/IPDC-like"/>
</dbReference>
<protein>
    <submittedName>
        <fullName evidence="9">Indole-3-pyruvate decarboxylase</fullName>
        <ecNumber evidence="9">4.1.1.74</ecNumber>
    </submittedName>
</protein>
<reference evidence="9 10" key="1">
    <citation type="submission" date="2019-05" db="EMBL/GenBank/DDBJ databases">
        <authorList>
            <consortium name="Pathogen Informatics"/>
        </authorList>
    </citation>
    <scope>NUCLEOTIDE SEQUENCE [LARGE SCALE GENOMIC DNA]</scope>
    <source>
        <strain evidence="9 10">NCTC12971</strain>
    </source>
</reference>
<evidence type="ECO:0000256" key="6">
    <source>
        <dbReference type="ARBA" id="ARBA00023052"/>
    </source>
</evidence>
<evidence type="ECO:0000313" key="10">
    <source>
        <dbReference type="Proteomes" id="UP000307968"/>
    </source>
</evidence>
<evidence type="ECO:0000256" key="4">
    <source>
        <dbReference type="ARBA" id="ARBA00022793"/>
    </source>
</evidence>
<dbReference type="Gene3D" id="3.40.50.970">
    <property type="match status" value="1"/>
</dbReference>
<keyword evidence="4" id="KW-0210">Decarboxylase</keyword>
<keyword evidence="9" id="KW-0670">Pyruvate</keyword>
<dbReference type="InterPro" id="IPR029061">
    <property type="entry name" value="THDP-binding"/>
</dbReference>
<evidence type="ECO:0000256" key="3">
    <source>
        <dbReference type="ARBA" id="ARBA00022723"/>
    </source>
</evidence>
<dbReference type="GO" id="GO:0000949">
    <property type="term" value="P:aromatic amino acid family catabolic process to alcohol via Ehrlich pathway"/>
    <property type="evidence" value="ECO:0007669"/>
    <property type="project" value="TreeGrafter"/>
</dbReference>
<dbReference type="PROSITE" id="PS00187">
    <property type="entry name" value="TPP_ENZYMES"/>
    <property type="match status" value="1"/>
</dbReference>
<keyword evidence="7 9" id="KW-0456">Lyase</keyword>
<keyword evidence="6" id="KW-0786">Thiamine pyrophosphate</keyword>
<evidence type="ECO:0000313" key="9">
    <source>
        <dbReference type="EMBL" id="VTP65431.1"/>
    </source>
</evidence>